<dbReference type="Pfam" id="PF00109">
    <property type="entry name" value="ketoacyl-synt"/>
    <property type="match status" value="2"/>
</dbReference>
<feature type="active site" description="Proton acceptor; for dehydratase activity" evidence="2">
    <location>
        <position position="926"/>
    </location>
</feature>
<dbReference type="InterPro" id="IPR020807">
    <property type="entry name" value="PKS_DH"/>
</dbReference>
<dbReference type="InterPro" id="IPR049900">
    <property type="entry name" value="PKS_mFAS_DH"/>
</dbReference>
<dbReference type="InterPro" id="IPR014031">
    <property type="entry name" value="Ketoacyl_synth_C"/>
</dbReference>
<gene>
    <name evidence="5" type="ORF">OXD698_LOCUS31111</name>
</gene>
<feature type="domain" description="PKS/mFAS DH" evidence="4">
    <location>
        <begin position="893"/>
        <end position="1220"/>
    </location>
</feature>
<evidence type="ECO:0000256" key="1">
    <source>
        <dbReference type="ARBA" id="ARBA00022679"/>
    </source>
</evidence>
<protein>
    <recommendedName>
        <fullName evidence="7">Polyketide synthase</fullName>
    </recommendedName>
</protein>
<dbReference type="Gene3D" id="3.10.129.110">
    <property type="entry name" value="Polyketide synthase dehydratase"/>
    <property type="match status" value="1"/>
</dbReference>
<organism evidence="5 6">
    <name type="scientific">Adineta steineri</name>
    <dbReference type="NCBI Taxonomy" id="433720"/>
    <lineage>
        <taxon>Eukaryota</taxon>
        <taxon>Metazoa</taxon>
        <taxon>Spiralia</taxon>
        <taxon>Gnathifera</taxon>
        <taxon>Rotifera</taxon>
        <taxon>Eurotatoria</taxon>
        <taxon>Bdelloidea</taxon>
        <taxon>Adinetida</taxon>
        <taxon>Adinetidae</taxon>
        <taxon>Adineta</taxon>
    </lineage>
</organism>
<dbReference type="GO" id="GO:0006633">
    <property type="term" value="P:fatty acid biosynthetic process"/>
    <property type="evidence" value="ECO:0007669"/>
    <property type="project" value="UniProtKB-UniPathway"/>
</dbReference>
<dbReference type="InterPro" id="IPR036291">
    <property type="entry name" value="NAD(P)-bd_dom_sf"/>
</dbReference>
<sequence>MATSNNRLEPVAIVGIACEFAGDIHSGNDLWHALNDSRDVGSVISRDRVDLESYCAHMLNKDNDGQFRQKLLRRGYFLSNNQWDMFEPSFFGLSDAEAGSIDPCHRLLMLKFVHLLDDAGYSVEKMNGSRTSVLIYHWMSPVRQLMEAVHLAVQSLRTNEADMAICGGVNAVYSPEFLLWGSILGAVSPDGRSRSFSVDANGYAKGKQHTYINHDGNEDKNSFVVPSAAGQARLLNDIYKQADFDPRRIFYVEAHGTGTPIGDPIEANCLGQFFNRSCFDPPLLLGSVKSNLGHTEGAAGIAGLIKTAMCMHHRTIPPNMHFTSLNPNIEAQRYNLHIVQHSVQFPFGNDNESLAMGINSFGMGGNNVHAIIEEYQAIKTLATNKFKNNQAQRNDMESKQYFIFIFSTKSRKSLNGQVAQFNQWLQNTSITDMNNNYAFLQRISRQLLLKRTISHAHLAIFVFADSKQLREQINAFLIEETLSGFSISMRPTISLTKICFVFSGQGPQWWAMGRQLYESEPVFTRWIQLIDAEMMQINNGEWCLLEELVGKTSEHESRINDTNIAQPALFAIQVGLAALLVSWNIYPSTIVSHSAGDQAAAFVAGRLTLQEAVRIVYHRSRLQNRNTRQSGRMLAVSMSEEEVKGKLLKGIEHLVCVAVVNSPRSVTLSGDEKTIDELQQTLSTFYPSVFKARLRIENAFHSYQMDRFDIEKEMLSSLKDIQGLPLKDPQQMFNLKCAEAHLYSSVTGNKLSDQIPVDAHYWWSNVRQCVRFYDAMVSIQQHDAPTVFLELSPHPVLATSIRECYESTNYQPLILPTLKRKENEQITLLTSLAQLTTSPYVWEQYFHTRDIMPMIDNEQLFDDFPLYAFDLSSCWYESKDSVIARLANRIPIHPLLGVRQLTGQTSATWKSLININLPQYAYLKDHKIQDTILFPAVAYLELVSAACQQLFLSSDNKQTSIVLKQIKFVKALGLSEHELTEVFTQIVIPVREWFIYSRRWTSAGSDCMRSSGMASMDVVDSFIDPEILNQYSLREFTLHAHGYIEMDGVQQKLTTQLSTSSAYNTWSTTDTTSIYTHLSTRGYQYGPSFQSIQSLCGTTSTVIAQIHSNLDAITDLSCYHLLHPSLLDICIQPLLLLLPGVDTTFLPVSIYKFVSMNQLGTSHSNFEIHGKYHDVVCGLSQGRTYDGDILVLPSGDTTINKPMFIFEGLVIQQIQGVQSGRWTLEKSIFDKLNAAADLPNVDRCEQLDTITKDYCIEKKWMNSPIIKSVADLLPSLDQIRNSGIDGVSNQDLIDSVEPFNELAACYAHIAIKDLDLNLIDNQYRPLLNACRSLVTILHEQVTLHSTQLRLRHLFDRFPRLKPLLISLDTYGSCLKDIFTEQQNAFDVFLGNNETEQTLQQIKTIISANKTQQIFYAICQHLHILNDQSDHGSLGDRRLRIFWFARREHLDVLPVLHLLLNLSRQTTLWIDLHYADVDPVQLTQAEELFETHLADQTHLNIIYDQTSDLFNNEILEKIPFESFDIVFAANKLQDSEDLMRSLINLRHLLVPNGLLLLLELTDVPLYFDLVFGLLNHWWLPSSNTRALRDIHQWTTALKEIGGFEDVETVMSQYESTLIIARKTISHDVLQTLDERKRQAWLIFAKNDPQSLGHNIIPLLPCSNIRLLDMYASTIDEIRSVLQTMMDSYKQLHIVFAWPFEQTCLSDNSDLAFKEHEESICGTFIQLLQIIHAISPTFLPFIFVITRHAQLNTGSACNILESPLIGLVRSLMVEYEQHRLQLIDLQAPSTMINASVLVHALAEYIITFRYTKNTDEMVLYLDTNEMKVKHITWYYEMLQAHDKKEDQSKLKQICIIPRQDANQQPFCLRVPPSRFLTELTWTPDNRVKELQSGMIEIQIHCIGINFRDVLKARGLYPHTRAFGQLDEDQPHMNRDTEPGSDFVGTIIRA</sequence>
<dbReference type="InterPro" id="IPR049551">
    <property type="entry name" value="PKS_DH_C"/>
</dbReference>
<name>A0A819QFN7_9BILA</name>
<feature type="region of interest" description="N-terminal hotdog fold" evidence="2">
    <location>
        <begin position="893"/>
        <end position="1051"/>
    </location>
</feature>
<dbReference type="InterPro" id="IPR014043">
    <property type="entry name" value="Acyl_transferase_dom"/>
</dbReference>
<dbReference type="InterPro" id="IPR032821">
    <property type="entry name" value="PKS_assoc"/>
</dbReference>
<keyword evidence="1" id="KW-0808">Transferase</keyword>
<dbReference type="SMART" id="SM00826">
    <property type="entry name" value="PKS_DH"/>
    <property type="match status" value="1"/>
</dbReference>
<dbReference type="InterPro" id="IPR016039">
    <property type="entry name" value="Thiolase-like"/>
</dbReference>
<evidence type="ECO:0008006" key="7">
    <source>
        <dbReference type="Google" id="ProtNLM"/>
    </source>
</evidence>
<dbReference type="InterPro" id="IPR049552">
    <property type="entry name" value="PKS_DH_N"/>
</dbReference>
<dbReference type="GO" id="GO:0016746">
    <property type="term" value="F:acyltransferase activity"/>
    <property type="evidence" value="ECO:0007669"/>
    <property type="project" value="InterPro"/>
</dbReference>
<dbReference type="InterPro" id="IPR020841">
    <property type="entry name" value="PKS_Beta-ketoAc_synthase_dom"/>
</dbReference>
<dbReference type="InterPro" id="IPR029063">
    <property type="entry name" value="SAM-dependent_MTases_sf"/>
</dbReference>
<dbReference type="UniPathway" id="UPA00094"/>
<dbReference type="SUPFAM" id="SSF55048">
    <property type="entry name" value="Probable ACP-binding domain of malonyl-CoA ACP transacylase"/>
    <property type="match status" value="1"/>
</dbReference>
<dbReference type="Gene3D" id="3.40.50.150">
    <property type="entry name" value="Vaccinia Virus protein VP39"/>
    <property type="match status" value="1"/>
</dbReference>
<dbReference type="InterPro" id="IPR016036">
    <property type="entry name" value="Malonyl_transacylase_ACP-bd"/>
</dbReference>
<proteinExistence type="predicted"/>
<dbReference type="SMART" id="SM00827">
    <property type="entry name" value="PKS_AT"/>
    <property type="match status" value="1"/>
</dbReference>
<evidence type="ECO:0000259" key="4">
    <source>
        <dbReference type="PROSITE" id="PS52019"/>
    </source>
</evidence>
<evidence type="ECO:0000259" key="3">
    <source>
        <dbReference type="PROSITE" id="PS52004"/>
    </source>
</evidence>
<dbReference type="PROSITE" id="PS52019">
    <property type="entry name" value="PKS_MFAS_DH"/>
    <property type="match status" value="1"/>
</dbReference>
<evidence type="ECO:0000313" key="5">
    <source>
        <dbReference type="EMBL" id="CAF4027805.1"/>
    </source>
</evidence>
<dbReference type="Pfam" id="PF21089">
    <property type="entry name" value="PKS_DH_N"/>
    <property type="match status" value="1"/>
</dbReference>
<dbReference type="InterPro" id="IPR050444">
    <property type="entry name" value="Polyketide_Synthase"/>
</dbReference>
<feature type="active site" description="Proton donor; for dehydratase activity" evidence="2">
    <location>
        <position position="1128"/>
    </location>
</feature>
<dbReference type="SUPFAM" id="SSF51735">
    <property type="entry name" value="NAD(P)-binding Rossmann-fold domains"/>
    <property type="match status" value="1"/>
</dbReference>
<evidence type="ECO:0000256" key="2">
    <source>
        <dbReference type="PROSITE-ProRule" id="PRU01363"/>
    </source>
</evidence>
<dbReference type="Proteomes" id="UP000663844">
    <property type="component" value="Unassembled WGS sequence"/>
</dbReference>
<dbReference type="PROSITE" id="PS52004">
    <property type="entry name" value="KS3_2"/>
    <property type="match status" value="1"/>
</dbReference>
<dbReference type="SUPFAM" id="SSF53901">
    <property type="entry name" value="Thiolase-like"/>
    <property type="match status" value="2"/>
</dbReference>
<dbReference type="Pfam" id="PF00698">
    <property type="entry name" value="Acyl_transf_1"/>
    <property type="match status" value="1"/>
</dbReference>
<reference evidence="5" key="1">
    <citation type="submission" date="2021-02" db="EMBL/GenBank/DDBJ databases">
        <authorList>
            <person name="Nowell W R."/>
        </authorList>
    </citation>
    <scope>NUCLEOTIDE SEQUENCE</scope>
</reference>
<comment type="caution">
    <text evidence="5">The sequence shown here is derived from an EMBL/GenBank/DDBJ whole genome shotgun (WGS) entry which is preliminary data.</text>
</comment>
<dbReference type="InterPro" id="IPR016035">
    <property type="entry name" value="Acyl_Trfase/lysoPLipase"/>
</dbReference>
<dbReference type="PANTHER" id="PTHR45681">
    <property type="entry name" value="POLYKETIDE SYNTHASE 44-RELATED"/>
    <property type="match status" value="1"/>
</dbReference>
<dbReference type="Gene3D" id="3.30.70.3290">
    <property type="match status" value="1"/>
</dbReference>
<dbReference type="EMBL" id="CAJOAZ010003786">
    <property type="protein sequence ID" value="CAF4027805.1"/>
    <property type="molecule type" value="Genomic_DNA"/>
</dbReference>
<dbReference type="SMART" id="SM00825">
    <property type="entry name" value="PKS_KS"/>
    <property type="match status" value="1"/>
</dbReference>
<dbReference type="Pfam" id="PF16197">
    <property type="entry name" value="KAsynt_C_assoc"/>
    <property type="match status" value="1"/>
</dbReference>
<feature type="region of interest" description="C-terminal hotdog fold" evidence="2">
    <location>
        <begin position="1065"/>
        <end position="1220"/>
    </location>
</feature>
<dbReference type="Pfam" id="PF14765">
    <property type="entry name" value="PS-DH"/>
    <property type="match status" value="1"/>
</dbReference>
<dbReference type="SUPFAM" id="SSF53335">
    <property type="entry name" value="S-adenosyl-L-methionine-dependent methyltransferases"/>
    <property type="match status" value="1"/>
</dbReference>
<dbReference type="PANTHER" id="PTHR45681:SF6">
    <property type="entry name" value="POLYKETIDE SYNTHASE 37"/>
    <property type="match status" value="1"/>
</dbReference>
<dbReference type="Gene3D" id="3.40.366.10">
    <property type="entry name" value="Malonyl-Coenzyme A Acyl Carrier Protein, domain 2"/>
    <property type="match status" value="1"/>
</dbReference>
<dbReference type="Gene3D" id="3.90.180.10">
    <property type="entry name" value="Medium-chain alcohol dehydrogenases, catalytic domain"/>
    <property type="match status" value="1"/>
</dbReference>
<dbReference type="Gene3D" id="3.40.47.10">
    <property type="match status" value="3"/>
</dbReference>
<accession>A0A819QFN7</accession>
<dbReference type="InterPro" id="IPR001227">
    <property type="entry name" value="Ac_transferase_dom_sf"/>
</dbReference>
<feature type="domain" description="Ketosynthase family 3 (KS3)" evidence="3">
    <location>
        <begin position="8"/>
        <end position="374"/>
    </location>
</feature>
<dbReference type="SUPFAM" id="SSF52151">
    <property type="entry name" value="FabD/lysophospholipase-like"/>
    <property type="match status" value="1"/>
</dbReference>
<dbReference type="InterPro" id="IPR014030">
    <property type="entry name" value="Ketoacyl_synth_N"/>
</dbReference>
<dbReference type="Pfam" id="PF02801">
    <property type="entry name" value="Ketoacyl-synt_C"/>
    <property type="match status" value="1"/>
</dbReference>
<dbReference type="CDD" id="cd00833">
    <property type="entry name" value="PKS"/>
    <property type="match status" value="1"/>
</dbReference>
<dbReference type="InterPro" id="IPR042104">
    <property type="entry name" value="PKS_dehydratase_sf"/>
</dbReference>
<evidence type="ECO:0000313" key="6">
    <source>
        <dbReference type="Proteomes" id="UP000663844"/>
    </source>
</evidence>